<dbReference type="GO" id="GO:0003677">
    <property type="term" value="F:DNA binding"/>
    <property type="evidence" value="ECO:0007669"/>
    <property type="project" value="InterPro"/>
</dbReference>
<organism evidence="2 3">
    <name type="scientific">Sphaerisporangium album</name>
    <dbReference type="NCBI Taxonomy" id="509200"/>
    <lineage>
        <taxon>Bacteria</taxon>
        <taxon>Bacillati</taxon>
        <taxon>Actinomycetota</taxon>
        <taxon>Actinomycetes</taxon>
        <taxon>Streptosporangiales</taxon>
        <taxon>Streptosporangiaceae</taxon>
        <taxon>Sphaerisporangium</taxon>
    </lineage>
</organism>
<evidence type="ECO:0000313" key="3">
    <source>
        <dbReference type="Proteomes" id="UP000253094"/>
    </source>
</evidence>
<dbReference type="SMART" id="SM00530">
    <property type="entry name" value="HTH_XRE"/>
    <property type="match status" value="1"/>
</dbReference>
<dbReference type="SUPFAM" id="SSF47413">
    <property type="entry name" value="lambda repressor-like DNA-binding domains"/>
    <property type="match status" value="1"/>
</dbReference>
<dbReference type="OrthoDB" id="5184419at2"/>
<reference evidence="2 3" key="1">
    <citation type="submission" date="2018-06" db="EMBL/GenBank/DDBJ databases">
        <title>Sphaerisporangium craniellae sp. nov., isolated from a marine sponge in the South China Sea.</title>
        <authorList>
            <person name="Li L."/>
        </authorList>
    </citation>
    <scope>NUCLEOTIDE SEQUENCE [LARGE SCALE GENOMIC DNA]</scope>
    <source>
        <strain evidence="2 3">CCTCC AA 208026</strain>
    </source>
</reference>
<dbReference type="EMBL" id="QOIL01000001">
    <property type="protein sequence ID" value="RCG33142.1"/>
    <property type="molecule type" value="Genomic_DNA"/>
</dbReference>
<proteinExistence type="predicted"/>
<name>A0A367FTL8_9ACTN</name>
<dbReference type="Gene3D" id="1.25.40.10">
    <property type="entry name" value="Tetratricopeptide repeat domain"/>
    <property type="match status" value="1"/>
</dbReference>
<dbReference type="Proteomes" id="UP000253094">
    <property type="component" value="Unassembled WGS sequence"/>
</dbReference>
<dbReference type="InterPro" id="IPR011990">
    <property type="entry name" value="TPR-like_helical_dom_sf"/>
</dbReference>
<dbReference type="InterPro" id="IPR001387">
    <property type="entry name" value="Cro/C1-type_HTH"/>
</dbReference>
<dbReference type="RefSeq" id="WP_114026806.1">
    <property type="nucleotide sequence ID" value="NZ_QOIL01000001.1"/>
</dbReference>
<evidence type="ECO:0000313" key="2">
    <source>
        <dbReference type="EMBL" id="RCG33142.1"/>
    </source>
</evidence>
<dbReference type="SUPFAM" id="SSF48452">
    <property type="entry name" value="TPR-like"/>
    <property type="match status" value="1"/>
</dbReference>
<dbReference type="InterPro" id="IPR010982">
    <property type="entry name" value="Lambda_DNA-bd_dom_sf"/>
</dbReference>
<sequence>MVEQPNRFGEELRRRRLAAGLTLTQLAGLVHYSKGQLSKVERGLKPPSRELATHCDAKLDAKGALTALARASLPGTEAEAAETSTGDEEVWLMQLSPDGQSWFRTVGRRQVVVAGAASMAAMSIGRPGASSTADGERFLEASRSLFDEYRRLGQTGSPGFLMPALIAQTHVLRELSAHAGSRVRRDLLKMGSRYAEYVGWLAQEAGDERAALWWTRRAVELAAAGGDGDLAAYGLVRRALVTLYRGEAEQTVELARRAQSGTVPPRIHGLAAQREAQGHALAGDYDASMRGLDRARTLLARHTPDAGSPVIGSTNLPDSVAMVTGWCLHDLGRCREAAEILDAQLAQVPSHATRTQVRYGVRRALAYAAAGEIDHACELAERLLGDAIIVSSATVGADLRSLARTLARHPRNPAVRSLAPRLATALHVIAP</sequence>
<protein>
    <submittedName>
        <fullName evidence="2">XRE family transcriptional regulator</fullName>
    </submittedName>
</protein>
<gene>
    <name evidence="2" type="ORF">DQ384_01500</name>
</gene>
<accession>A0A367FTL8</accession>
<keyword evidence="3" id="KW-1185">Reference proteome</keyword>
<feature type="domain" description="HTH cro/C1-type" evidence="1">
    <location>
        <begin position="12"/>
        <end position="52"/>
    </location>
</feature>
<dbReference type="PROSITE" id="PS50943">
    <property type="entry name" value="HTH_CROC1"/>
    <property type="match status" value="1"/>
</dbReference>
<evidence type="ECO:0000259" key="1">
    <source>
        <dbReference type="PROSITE" id="PS50943"/>
    </source>
</evidence>
<comment type="caution">
    <text evidence="2">The sequence shown here is derived from an EMBL/GenBank/DDBJ whole genome shotgun (WGS) entry which is preliminary data.</text>
</comment>
<dbReference type="AlphaFoldDB" id="A0A367FTL8"/>
<dbReference type="Pfam" id="PF13560">
    <property type="entry name" value="HTH_31"/>
    <property type="match status" value="1"/>
</dbReference>
<dbReference type="Gene3D" id="1.10.260.40">
    <property type="entry name" value="lambda repressor-like DNA-binding domains"/>
    <property type="match status" value="1"/>
</dbReference>
<dbReference type="CDD" id="cd00093">
    <property type="entry name" value="HTH_XRE"/>
    <property type="match status" value="1"/>
</dbReference>